<dbReference type="RefSeq" id="XP_022306418.1">
    <property type="nucleotide sequence ID" value="XM_022450710.1"/>
</dbReference>
<reference evidence="6" key="1">
    <citation type="submission" date="2025-08" db="UniProtKB">
        <authorList>
            <consortium name="RefSeq"/>
        </authorList>
    </citation>
    <scope>IDENTIFICATION</scope>
    <source>
        <tissue evidence="6">Whole sample</tissue>
    </source>
</reference>
<dbReference type="KEGG" id="cvn:111112856"/>
<dbReference type="InterPro" id="IPR001304">
    <property type="entry name" value="C-type_lectin-like"/>
</dbReference>
<protein>
    <submittedName>
        <fullName evidence="6">Perlucin-like protein</fullName>
    </submittedName>
</protein>
<name>A0A8B8BSV8_CRAVI</name>
<dbReference type="CDD" id="cd00037">
    <property type="entry name" value="CLECT"/>
    <property type="match status" value="1"/>
</dbReference>
<evidence type="ECO:0000256" key="3">
    <source>
        <dbReference type="SAM" id="SignalP"/>
    </source>
</evidence>
<keyword evidence="3" id="KW-0732">Signal</keyword>
<dbReference type="GeneID" id="111112856"/>
<organism evidence="5 6">
    <name type="scientific">Crassostrea virginica</name>
    <name type="common">Eastern oyster</name>
    <dbReference type="NCBI Taxonomy" id="6565"/>
    <lineage>
        <taxon>Eukaryota</taxon>
        <taxon>Metazoa</taxon>
        <taxon>Spiralia</taxon>
        <taxon>Lophotrochozoa</taxon>
        <taxon>Mollusca</taxon>
        <taxon>Bivalvia</taxon>
        <taxon>Autobranchia</taxon>
        <taxon>Pteriomorphia</taxon>
        <taxon>Ostreida</taxon>
        <taxon>Ostreoidea</taxon>
        <taxon>Ostreidae</taxon>
        <taxon>Crassostrea</taxon>
    </lineage>
</organism>
<gene>
    <name evidence="6" type="primary">LOC111112856</name>
</gene>
<feature type="domain" description="C-type lectin" evidence="4">
    <location>
        <begin position="42"/>
        <end position="158"/>
    </location>
</feature>
<dbReference type="InterPro" id="IPR018378">
    <property type="entry name" value="C-type_lectin_CS"/>
</dbReference>
<dbReference type="Gene3D" id="3.10.100.10">
    <property type="entry name" value="Mannose-Binding Protein A, subunit A"/>
    <property type="match status" value="1"/>
</dbReference>
<evidence type="ECO:0000256" key="2">
    <source>
        <dbReference type="ARBA" id="ARBA00023157"/>
    </source>
</evidence>
<dbReference type="OrthoDB" id="441660at2759"/>
<evidence type="ECO:0000313" key="5">
    <source>
        <dbReference type="Proteomes" id="UP000694844"/>
    </source>
</evidence>
<dbReference type="InterPro" id="IPR016187">
    <property type="entry name" value="CTDL_fold"/>
</dbReference>
<proteinExistence type="predicted"/>
<dbReference type="GO" id="GO:0030246">
    <property type="term" value="F:carbohydrate binding"/>
    <property type="evidence" value="ECO:0007669"/>
    <property type="project" value="UniProtKB-KW"/>
</dbReference>
<keyword evidence="1" id="KW-0430">Lectin</keyword>
<feature type="chain" id="PRO_5034510295" evidence="3">
    <location>
        <begin position="32"/>
        <end position="165"/>
    </location>
</feature>
<dbReference type="Pfam" id="PF00059">
    <property type="entry name" value="Lectin_C"/>
    <property type="match status" value="1"/>
</dbReference>
<evidence type="ECO:0000259" key="4">
    <source>
        <dbReference type="PROSITE" id="PS50041"/>
    </source>
</evidence>
<dbReference type="AlphaFoldDB" id="A0A8B8BSV8"/>
<keyword evidence="5" id="KW-1185">Reference proteome</keyword>
<feature type="signal peptide" evidence="3">
    <location>
        <begin position="1"/>
        <end position="31"/>
    </location>
</feature>
<accession>A0A8B8BSV8</accession>
<dbReference type="SMART" id="SM00034">
    <property type="entry name" value="CLECT"/>
    <property type="match status" value="1"/>
</dbReference>
<evidence type="ECO:0000313" key="6">
    <source>
        <dbReference type="RefSeq" id="XP_022306418.1"/>
    </source>
</evidence>
<evidence type="ECO:0000256" key="1">
    <source>
        <dbReference type="ARBA" id="ARBA00022734"/>
    </source>
</evidence>
<dbReference type="Proteomes" id="UP000694844">
    <property type="component" value="Chromosome 9"/>
</dbReference>
<dbReference type="SUPFAM" id="SSF56436">
    <property type="entry name" value="C-type lectin-like"/>
    <property type="match status" value="1"/>
</dbReference>
<sequence>MTKVVSALTVCKRRIMFFSFLAIGLSGFVDSKRVCDNGWMAYKNYCYRFSNNKLTFSEAVSTCINCGSNLIEFGGKTEEKWTMLQNRIRGYNLVWIGYTDLLKEGEYVYASSGATPSYFNWLKGQPHAGDNENCAAVYISQLKWHDYPCASKMYYICKKLAKHYS</sequence>
<dbReference type="PROSITE" id="PS50041">
    <property type="entry name" value="C_TYPE_LECTIN_2"/>
    <property type="match status" value="1"/>
</dbReference>
<dbReference type="PRINTS" id="PR01504">
    <property type="entry name" value="PNCREATITSAP"/>
</dbReference>
<keyword evidence="2" id="KW-1015">Disulfide bond</keyword>
<dbReference type="PANTHER" id="PTHR22799:SF6">
    <property type="entry name" value="C-TYPE LECTIN DOMAIN FAMILY 4 MEMBER M-LIKE"/>
    <property type="match status" value="1"/>
</dbReference>
<dbReference type="PANTHER" id="PTHR22799">
    <property type="entry name" value="TETRANECTIN-RELATED"/>
    <property type="match status" value="1"/>
</dbReference>
<dbReference type="InterPro" id="IPR016186">
    <property type="entry name" value="C-type_lectin-like/link_sf"/>
</dbReference>
<dbReference type="InterPro" id="IPR051663">
    <property type="entry name" value="CLec_Tetranectin-domain"/>
</dbReference>
<dbReference type="PROSITE" id="PS00615">
    <property type="entry name" value="C_TYPE_LECTIN_1"/>
    <property type="match status" value="1"/>
</dbReference>